<evidence type="ECO:0000259" key="9">
    <source>
        <dbReference type="PROSITE" id="PS51847"/>
    </source>
</evidence>
<dbReference type="CDD" id="cd21669">
    <property type="entry name" value="SMP_SF"/>
    <property type="match status" value="1"/>
</dbReference>
<comment type="caution">
    <text evidence="10">The sequence shown here is derived from an EMBL/GenBank/DDBJ whole genome shotgun (WGS) entry which is preliminary data.</text>
</comment>
<name>A0ABR2YX57_9CHLO</name>
<gene>
    <name evidence="10" type="ORF">WJX75_006227</name>
</gene>
<dbReference type="PANTHER" id="PTHR47261:SF4">
    <property type="entry name" value="C2 DOMAIN-CONTAINING PROTEIN"/>
    <property type="match status" value="1"/>
</dbReference>
<sequence length="890" mass="97355">MAHRMKAHAESSFSGRESGPYGTYAGEPDTTTTAMVLYSDNEEAVEWVNMCWRKMWRVYQRGLERWIADLLQPVFDNLVTDGMVPRFVQRLRILEFTIDHEAPYFSKMRRRTSRKDSDLNGIVDVRYTGGARMLLLIEVGQGRWRFKLPVLVSDLDLECKMWIKLRLAPMCPYIGSISLAFVGAPNVKVQLLPYNRVRVMRIPILQAFLTKLFTVDLPGLIVLPKRLDINIPPAVTAVAEAAVGRDAVMRAVASAVLQSEALEHSLMAALPLGPQSAAGGVSLPDSFHGELTVTLLEARNLAVWGFPWQSNPYCRLEVGDQSFRSRRDDDTSHAGSHRAPVWNQEFQFLVEDPISQVVTIRICDSQITGRPDVGYVKFPLVRMPSDGRTNAWLPVQSSLPGQRGQGELHVQLIYKPFEDEEEETNSTAYQQAESFAAAAQDRTITDVRSAADASSRAAVAASAAAAAVAVTKAAAARAAAKVRRKAGKELAAKGGNGARPEWSKENGARPRKGRESKNGAAPRGVWEIMDSLKDITPEDLFPGVAYSITEDDGDEDMPYTRPVRPRPKEDVGEVAVDNAADAAMGDIRRRIVERVPSIGRGQILSADDAPTRIDAGIELELGPASSDRVPKRTWPEQMDPLHGRAGISTSGPGSDRGFGGHESSEDESSVDEDQHSDNGSAPQTTEEAAAAAVASLAGSSAQLEAASGGVGPGTAAEGRVEAHESQQGVAKSIAGWLGWVKGLNPWKGDETAPVDKSADDMEKDGSAEAAAEERDAASAEQNQEGNKSRWSWLPWVGGGDQDESIEDIKEAAKRREAEMEELMVPNDLPIEMIAEEVKESWRLKEVHVEKLMQKAVEQSERPWLMLLTSLSALSALLLALVFWKLWQMQL</sequence>
<feature type="compositionally biased region" description="Basic and acidic residues" evidence="6">
    <location>
        <begin position="628"/>
        <end position="642"/>
    </location>
</feature>
<keyword evidence="7" id="KW-1133">Transmembrane helix</keyword>
<evidence type="ECO:0000256" key="2">
    <source>
        <dbReference type="ARBA" id="ARBA00022448"/>
    </source>
</evidence>
<keyword evidence="5 7" id="KW-0472">Membrane</keyword>
<evidence type="ECO:0000256" key="3">
    <source>
        <dbReference type="ARBA" id="ARBA00023055"/>
    </source>
</evidence>
<protein>
    <recommendedName>
        <fullName evidence="12">C2 domain-containing protein</fullName>
    </recommendedName>
</protein>
<feature type="compositionally biased region" description="Basic and acidic residues" evidence="6">
    <location>
        <begin position="756"/>
        <end position="777"/>
    </location>
</feature>
<evidence type="ECO:0000256" key="5">
    <source>
        <dbReference type="ARBA" id="ARBA00023136"/>
    </source>
</evidence>
<feature type="domain" description="SMP-LTD" evidence="9">
    <location>
        <begin position="41"/>
        <end position="232"/>
    </location>
</feature>
<feature type="region of interest" description="Disordered" evidence="6">
    <location>
        <begin position="547"/>
        <end position="570"/>
    </location>
</feature>
<dbReference type="Proteomes" id="UP001491310">
    <property type="component" value="Unassembled WGS sequence"/>
</dbReference>
<evidence type="ECO:0000313" key="11">
    <source>
        <dbReference type="Proteomes" id="UP001491310"/>
    </source>
</evidence>
<dbReference type="InterPro" id="IPR035892">
    <property type="entry name" value="C2_domain_sf"/>
</dbReference>
<keyword evidence="3" id="KW-0445">Lipid transport</keyword>
<dbReference type="Pfam" id="PF25669">
    <property type="entry name" value="SMP_MUG190-like"/>
    <property type="match status" value="1"/>
</dbReference>
<evidence type="ECO:0000256" key="7">
    <source>
        <dbReference type="SAM" id="Phobius"/>
    </source>
</evidence>
<feature type="region of interest" description="Disordered" evidence="6">
    <location>
        <begin position="1"/>
        <end position="23"/>
    </location>
</feature>
<dbReference type="PROSITE" id="PS50004">
    <property type="entry name" value="C2"/>
    <property type="match status" value="1"/>
</dbReference>
<comment type="subcellular location">
    <subcellularLocation>
        <location evidence="1">Membrane</location>
    </subcellularLocation>
</comment>
<dbReference type="PROSITE" id="PS51847">
    <property type="entry name" value="SMP"/>
    <property type="match status" value="1"/>
</dbReference>
<evidence type="ECO:0000256" key="6">
    <source>
        <dbReference type="SAM" id="MobiDB-lite"/>
    </source>
</evidence>
<feature type="region of interest" description="Disordered" evidence="6">
    <location>
        <begin position="617"/>
        <end position="727"/>
    </location>
</feature>
<dbReference type="InterPro" id="IPR031468">
    <property type="entry name" value="SMP_LBD"/>
</dbReference>
<feature type="compositionally biased region" description="Basic and acidic residues" evidence="6">
    <location>
        <begin position="501"/>
        <end position="517"/>
    </location>
</feature>
<keyword evidence="7" id="KW-0812">Transmembrane</keyword>
<dbReference type="InterPro" id="IPR000008">
    <property type="entry name" value="C2_dom"/>
</dbReference>
<feature type="compositionally biased region" description="Low complexity" evidence="6">
    <location>
        <begin position="688"/>
        <end position="701"/>
    </location>
</feature>
<dbReference type="CDD" id="cd00030">
    <property type="entry name" value="C2"/>
    <property type="match status" value="1"/>
</dbReference>
<evidence type="ECO:0000256" key="1">
    <source>
        <dbReference type="ARBA" id="ARBA00004370"/>
    </source>
</evidence>
<dbReference type="SMART" id="SM00239">
    <property type="entry name" value="C2"/>
    <property type="match status" value="1"/>
</dbReference>
<reference evidence="10 11" key="1">
    <citation type="journal article" date="2024" name="Nat. Commun.">
        <title>Phylogenomics reveals the evolutionary origins of lichenization in chlorophyte algae.</title>
        <authorList>
            <person name="Puginier C."/>
            <person name="Libourel C."/>
            <person name="Otte J."/>
            <person name="Skaloud P."/>
            <person name="Haon M."/>
            <person name="Grisel S."/>
            <person name="Petersen M."/>
            <person name="Berrin J.G."/>
            <person name="Delaux P.M."/>
            <person name="Dal Grande F."/>
            <person name="Keller J."/>
        </authorList>
    </citation>
    <scope>NUCLEOTIDE SEQUENCE [LARGE SCALE GENOMIC DNA]</scope>
    <source>
        <strain evidence="10 11">SAG 216-7</strain>
    </source>
</reference>
<accession>A0ABR2YX57</accession>
<feature type="region of interest" description="Disordered" evidence="6">
    <location>
        <begin position="748"/>
        <end position="793"/>
    </location>
</feature>
<dbReference type="Gene3D" id="2.60.40.150">
    <property type="entry name" value="C2 domain"/>
    <property type="match status" value="1"/>
</dbReference>
<evidence type="ECO:0000259" key="8">
    <source>
        <dbReference type="PROSITE" id="PS50004"/>
    </source>
</evidence>
<feature type="domain" description="C2" evidence="8">
    <location>
        <begin position="271"/>
        <end position="393"/>
    </location>
</feature>
<keyword evidence="11" id="KW-1185">Reference proteome</keyword>
<evidence type="ECO:0000256" key="4">
    <source>
        <dbReference type="ARBA" id="ARBA00023121"/>
    </source>
</evidence>
<dbReference type="EMBL" id="JALJOT010000004">
    <property type="protein sequence ID" value="KAK9915940.1"/>
    <property type="molecule type" value="Genomic_DNA"/>
</dbReference>
<organism evidence="10 11">
    <name type="scientific">Coccomyxa subellipsoidea</name>
    <dbReference type="NCBI Taxonomy" id="248742"/>
    <lineage>
        <taxon>Eukaryota</taxon>
        <taxon>Viridiplantae</taxon>
        <taxon>Chlorophyta</taxon>
        <taxon>core chlorophytes</taxon>
        <taxon>Trebouxiophyceae</taxon>
        <taxon>Trebouxiophyceae incertae sedis</taxon>
        <taxon>Coccomyxaceae</taxon>
        <taxon>Coccomyxa</taxon>
    </lineage>
</organism>
<proteinExistence type="predicted"/>
<keyword evidence="2" id="KW-0813">Transport</keyword>
<feature type="transmembrane region" description="Helical" evidence="7">
    <location>
        <begin position="863"/>
        <end position="886"/>
    </location>
</feature>
<dbReference type="SUPFAM" id="SSF49562">
    <property type="entry name" value="C2 domain (Calcium/lipid-binding domain, CaLB)"/>
    <property type="match status" value="1"/>
</dbReference>
<evidence type="ECO:0000313" key="10">
    <source>
        <dbReference type="EMBL" id="KAK9915940.1"/>
    </source>
</evidence>
<dbReference type="PANTHER" id="PTHR47261">
    <property type="entry name" value="CALCIUM-DEPENDENT LIPID-BINDING (CALB DOMAIN) FAMILY PROTEIN"/>
    <property type="match status" value="1"/>
</dbReference>
<dbReference type="Pfam" id="PF00168">
    <property type="entry name" value="C2"/>
    <property type="match status" value="1"/>
</dbReference>
<feature type="region of interest" description="Disordered" evidence="6">
    <location>
        <begin position="487"/>
        <end position="521"/>
    </location>
</feature>
<evidence type="ECO:0008006" key="12">
    <source>
        <dbReference type="Google" id="ProtNLM"/>
    </source>
</evidence>
<keyword evidence="4" id="KW-0446">Lipid-binding</keyword>